<dbReference type="EMBL" id="VUJU01017491">
    <property type="protein sequence ID" value="KAF0682657.1"/>
    <property type="molecule type" value="Genomic_DNA"/>
</dbReference>
<feature type="domain" description="Integrase catalytic" evidence="1">
    <location>
        <begin position="99"/>
        <end position="296"/>
    </location>
</feature>
<feature type="non-terminal residue" evidence="2">
    <location>
        <position position="1"/>
    </location>
</feature>
<dbReference type="GO" id="GO:0015074">
    <property type="term" value="P:DNA integration"/>
    <property type="evidence" value="ECO:0007669"/>
    <property type="project" value="InterPro"/>
</dbReference>
<organism evidence="2 3">
    <name type="scientific">Aphis craccivora</name>
    <name type="common">Cowpea aphid</name>
    <dbReference type="NCBI Taxonomy" id="307492"/>
    <lineage>
        <taxon>Eukaryota</taxon>
        <taxon>Metazoa</taxon>
        <taxon>Ecdysozoa</taxon>
        <taxon>Arthropoda</taxon>
        <taxon>Hexapoda</taxon>
        <taxon>Insecta</taxon>
        <taxon>Pterygota</taxon>
        <taxon>Neoptera</taxon>
        <taxon>Paraneoptera</taxon>
        <taxon>Hemiptera</taxon>
        <taxon>Sternorrhyncha</taxon>
        <taxon>Aphidomorpha</taxon>
        <taxon>Aphidoidea</taxon>
        <taxon>Aphididae</taxon>
        <taxon>Aphidini</taxon>
        <taxon>Aphis</taxon>
        <taxon>Aphis</taxon>
    </lineage>
</organism>
<dbReference type="AlphaFoldDB" id="A0A6G0VHB9"/>
<evidence type="ECO:0000259" key="1">
    <source>
        <dbReference type="PROSITE" id="PS50994"/>
    </source>
</evidence>
<dbReference type="InterPro" id="IPR041588">
    <property type="entry name" value="Integrase_H2C2"/>
</dbReference>
<dbReference type="PROSITE" id="PS50994">
    <property type="entry name" value="INTEGRASE"/>
    <property type="match status" value="1"/>
</dbReference>
<dbReference type="Proteomes" id="UP000478052">
    <property type="component" value="Unassembled WGS sequence"/>
</dbReference>
<gene>
    <name evidence="2" type="ORF">FWK35_00038033</name>
</gene>
<dbReference type="OrthoDB" id="6608729at2759"/>
<reference evidence="2 3" key="1">
    <citation type="submission" date="2019-08" db="EMBL/GenBank/DDBJ databases">
        <title>Whole genome of Aphis craccivora.</title>
        <authorList>
            <person name="Voronova N.V."/>
            <person name="Shulinski R.S."/>
            <person name="Bandarenka Y.V."/>
            <person name="Zhorov D.G."/>
            <person name="Warner D."/>
        </authorList>
    </citation>
    <scope>NUCLEOTIDE SEQUENCE [LARGE SCALE GENOMIC DNA]</scope>
    <source>
        <strain evidence="2">180601</strain>
        <tissue evidence="2">Whole Body</tissue>
    </source>
</reference>
<protein>
    <submittedName>
        <fullName evidence="2">Integrase catalytic domain-containing protein</fullName>
    </submittedName>
</protein>
<dbReference type="Gene3D" id="3.30.420.10">
    <property type="entry name" value="Ribonuclease H-like superfamily/Ribonuclease H"/>
    <property type="match status" value="1"/>
</dbReference>
<keyword evidence="3" id="KW-1185">Reference proteome</keyword>
<proteinExistence type="predicted"/>
<dbReference type="Pfam" id="PF17921">
    <property type="entry name" value="Integrase_H2C2"/>
    <property type="match status" value="1"/>
</dbReference>
<feature type="non-terminal residue" evidence="2">
    <location>
        <position position="306"/>
    </location>
</feature>
<comment type="caution">
    <text evidence="2">The sequence shown here is derived from an EMBL/GenBank/DDBJ whole genome shotgun (WGS) entry which is preliminary data.</text>
</comment>
<dbReference type="PANTHER" id="PTHR47331:SF1">
    <property type="entry name" value="GAG-LIKE PROTEIN"/>
    <property type="match status" value="1"/>
</dbReference>
<dbReference type="SUPFAM" id="SSF53098">
    <property type="entry name" value="Ribonuclease H-like"/>
    <property type="match status" value="1"/>
</dbReference>
<dbReference type="InterPro" id="IPR001584">
    <property type="entry name" value="Integrase_cat-core"/>
</dbReference>
<sequence>SSGLIRVGGRLTNASVLSYDHRHPIIIPYNTHFGTLIFRHEHELLLHAGPQAMLANVRLTYWPINGRRTARKVAHACITCFKNKPKILEPIMGNLPKLRVDQPMRSFENAGVDYAGPIMMKINSRRNSPLQKAYVCIFVCLATKAVHIELVCDLTTDAFIAALTRFISRRGKCKNMYSDNGTNFVGANRKLCKLTKLLTSTAHKERVSNSIALKDITWHFIPPRSPHFGGLWEAAVKAMKKHLNRTVANSHFTYDELYTTLTRIESCLNSRPLTPLSNDPSDLSVLTPAHFLIGSSLQALPESSCL</sequence>
<dbReference type="GO" id="GO:0003676">
    <property type="term" value="F:nucleic acid binding"/>
    <property type="evidence" value="ECO:0007669"/>
    <property type="project" value="InterPro"/>
</dbReference>
<dbReference type="PANTHER" id="PTHR47331">
    <property type="entry name" value="PHD-TYPE DOMAIN-CONTAINING PROTEIN"/>
    <property type="match status" value="1"/>
</dbReference>
<dbReference type="InterPro" id="IPR036397">
    <property type="entry name" value="RNaseH_sf"/>
</dbReference>
<evidence type="ECO:0000313" key="2">
    <source>
        <dbReference type="EMBL" id="KAF0682657.1"/>
    </source>
</evidence>
<accession>A0A6G0VHB9</accession>
<name>A0A6G0VHB9_APHCR</name>
<evidence type="ECO:0000313" key="3">
    <source>
        <dbReference type="Proteomes" id="UP000478052"/>
    </source>
</evidence>
<dbReference type="InterPro" id="IPR012337">
    <property type="entry name" value="RNaseH-like_sf"/>
</dbReference>